<dbReference type="GO" id="GO:0006435">
    <property type="term" value="P:threonyl-tRNA aminoacylation"/>
    <property type="evidence" value="ECO:0007669"/>
    <property type="project" value="InterPro"/>
</dbReference>
<keyword evidence="9" id="KW-0067">ATP-binding</keyword>
<evidence type="ECO:0000256" key="5">
    <source>
        <dbReference type="ARBA" id="ARBA00022598"/>
    </source>
</evidence>
<dbReference type="Gene3D" id="3.30.54.20">
    <property type="match status" value="1"/>
</dbReference>
<dbReference type="InterPro" id="IPR002320">
    <property type="entry name" value="Thr-tRNA-ligase_IIa"/>
</dbReference>
<keyword evidence="11" id="KW-0648">Protein biosynthesis</keyword>
<dbReference type="SUPFAM" id="SSF81271">
    <property type="entry name" value="TGS-like"/>
    <property type="match status" value="1"/>
</dbReference>
<dbReference type="InterPro" id="IPR006195">
    <property type="entry name" value="aa-tRNA-synth_II"/>
</dbReference>
<dbReference type="EMBL" id="UINC01000821">
    <property type="protein sequence ID" value="SUZ61706.1"/>
    <property type="molecule type" value="Genomic_DNA"/>
</dbReference>
<dbReference type="Pfam" id="PF03129">
    <property type="entry name" value="HGTP_anticodon"/>
    <property type="match status" value="1"/>
</dbReference>
<feature type="domain" description="TGS" evidence="16">
    <location>
        <begin position="2"/>
        <end position="65"/>
    </location>
</feature>
<dbReference type="Pfam" id="PF00587">
    <property type="entry name" value="tRNA-synt_2b"/>
    <property type="match status" value="1"/>
</dbReference>
<dbReference type="GO" id="GO:0005524">
    <property type="term" value="F:ATP binding"/>
    <property type="evidence" value="ECO:0007669"/>
    <property type="project" value="UniProtKB-KW"/>
</dbReference>
<dbReference type="GO" id="GO:0004829">
    <property type="term" value="F:threonine-tRNA ligase activity"/>
    <property type="evidence" value="ECO:0007669"/>
    <property type="project" value="UniProtKB-EC"/>
</dbReference>
<dbReference type="Pfam" id="PF02824">
    <property type="entry name" value="TGS"/>
    <property type="match status" value="1"/>
</dbReference>
<reference evidence="17" key="1">
    <citation type="submission" date="2018-05" db="EMBL/GenBank/DDBJ databases">
        <authorList>
            <person name="Lanie J.A."/>
            <person name="Ng W.-L."/>
            <person name="Kazmierczak K.M."/>
            <person name="Andrzejewski T.M."/>
            <person name="Davidsen T.M."/>
            <person name="Wayne K.J."/>
            <person name="Tettelin H."/>
            <person name="Glass J.I."/>
            <person name="Rusch D."/>
            <person name="Podicherti R."/>
            <person name="Tsui H.-C.T."/>
            <person name="Winkler M.E."/>
        </authorList>
    </citation>
    <scope>NUCLEOTIDE SEQUENCE</scope>
</reference>
<keyword evidence="10" id="KW-0694">RNA-binding</keyword>
<keyword evidence="6" id="KW-0479">Metal-binding</keyword>
<dbReference type="PANTHER" id="PTHR11451">
    <property type="entry name" value="THREONINE-TRNA LIGASE"/>
    <property type="match status" value="1"/>
</dbReference>
<dbReference type="InterPro" id="IPR004095">
    <property type="entry name" value="TGS"/>
</dbReference>
<dbReference type="GO" id="GO:0000049">
    <property type="term" value="F:tRNA binding"/>
    <property type="evidence" value="ECO:0007669"/>
    <property type="project" value="UniProtKB-KW"/>
</dbReference>
<evidence type="ECO:0000256" key="6">
    <source>
        <dbReference type="ARBA" id="ARBA00022723"/>
    </source>
</evidence>
<evidence type="ECO:0000256" key="14">
    <source>
        <dbReference type="ARBA" id="ARBA00049515"/>
    </source>
</evidence>
<dbReference type="HAMAP" id="MF_00184">
    <property type="entry name" value="Thr_tRNA_synth"/>
    <property type="match status" value="1"/>
</dbReference>
<dbReference type="SUPFAM" id="SSF52954">
    <property type="entry name" value="Class II aaRS ABD-related"/>
    <property type="match status" value="1"/>
</dbReference>
<evidence type="ECO:0000259" key="15">
    <source>
        <dbReference type="PROSITE" id="PS50862"/>
    </source>
</evidence>
<dbReference type="PRINTS" id="PR01047">
    <property type="entry name" value="TRNASYNTHTHR"/>
</dbReference>
<keyword evidence="5" id="KW-0436">Ligase</keyword>
<dbReference type="Gene3D" id="3.30.930.10">
    <property type="entry name" value="Bira Bifunctional Protein, Domain 2"/>
    <property type="match status" value="1"/>
</dbReference>
<dbReference type="CDD" id="cd00860">
    <property type="entry name" value="ThrRS_anticodon"/>
    <property type="match status" value="1"/>
</dbReference>
<dbReference type="InterPro" id="IPR047246">
    <property type="entry name" value="ThrRS_anticodon"/>
</dbReference>
<evidence type="ECO:0000256" key="12">
    <source>
        <dbReference type="ARBA" id="ARBA00023146"/>
    </source>
</evidence>
<dbReference type="CDD" id="cd00771">
    <property type="entry name" value="ThrRS_core"/>
    <property type="match status" value="1"/>
</dbReference>
<evidence type="ECO:0000256" key="8">
    <source>
        <dbReference type="ARBA" id="ARBA00022833"/>
    </source>
</evidence>
<accession>A0A381P443</accession>
<keyword evidence="12" id="KW-0030">Aminoacyl-tRNA synthetase</keyword>
<dbReference type="InterPro" id="IPR002314">
    <property type="entry name" value="aa-tRNA-synt_IIb"/>
</dbReference>
<dbReference type="FunFam" id="3.40.50.800:FF:000001">
    <property type="entry name" value="Threonine--tRNA ligase"/>
    <property type="match status" value="1"/>
</dbReference>
<evidence type="ECO:0000256" key="9">
    <source>
        <dbReference type="ARBA" id="ARBA00022840"/>
    </source>
</evidence>
<evidence type="ECO:0000256" key="4">
    <source>
        <dbReference type="ARBA" id="ARBA00022555"/>
    </source>
</evidence>
<dbReference type="InterPro" id="IPR045864">
    <property type="entry name" value="aa-tRNA-synth_II/BPL/LPL"/>
</dbReference>
<dbReference type="PROSITE" id="PS51880">
    <property type="entry name" value="TGS"/>
    <property type="match status" value="1"/>
</dbReference>
<evidence type="ECO:0000256" key="3">
    <source>
        <dbReference type="ARBA" id="ARBA00022490"/>
    </source>
</evidence>
<evidence type="ECO:0000256" key="13">
    <source>
        <dbReference type="ARBA" id="ARBA00031900"/>
    </source>
</evidence>
<dbReference type="Gene3D" id="3.30.980.10">
    <property type="entry name" value="Threonyl-trna Synthetase, Chain A, domain 2"/>
    <property type="match status" value="1"/>
</dbReference>
<feature type="domain" description="Aminoacyl-transfer RNA synthetases class-II family profile" evidence="15">
    <location>
        <begin position="232"/>
        <end position="538"/>
    </location>
</feature>
<dbReference type="EC" id="6.1.1.3" evidence="2"/>
<evidence type="ECO:0000256" key="10">
    <source>
        <dbReference type="ARBA" id="ARBA00022884"/>
    </source>
</evidence>
<organism evidence="17">
    <name type="scientific">marine metagenome</name>
    <dbReference type="NCBI Taxonomy" id="408172"/>
    <lineage>
        <taxon>unclassified sequences</taxon>
        <taxon>metagenomes</taxon>
        <taxon>ecological metagenomes</taxon>
    </lineage>
</organism>
<keyword evidence="4" id="KW-0820">tRNA-binding</keyword>
<dbReference type="SMART" id="SM00863">
    <property type="entry name" value="tRNA_SAD"/>
    <property type="match status" value="1"/>
</dbReference>
<dbReference type="CDD" id="cd01667">
    <property type="entry name" value="TGS_ThrRS"/>
    <property type="match status" value="1"/>
</dbReference>
<comment type="similarity">
    <text evidence="1">Belongs to the class-II aminoacyl-tRNA synthetase family.</text>
</comment>
<protein>
    <recommendedName>
        <fullName evidence="2">threonine--tRNA ligase</fullName>
        <ecNumber evidence="2">6.1.1.3</ecNumber>
    </recommendedName>
    <alternativeName>
        <fullName evidence="13">Threonyl-tRNA synthetase</fullName>
    </alternativeName>
</protein>
<dbReference type="FunFam" id="3.30.930.10:FF:000002">
    <property type="entry name" value="Threonine--tRNA ligase"/>
    <property type="match status" value="1"/>
</dbReference>
<evidence type="ECO:0000256" key="7">
    <source>
        <dbReference type="ARBA" id="ARBA00022741"/>
    </source>
</evidence>
<evidence type="ECO:0000256" key="2">
    <source>
        <dbReference type="ARBA" id="ARBA00013163"/>
    </source>
</evidence>
<dbReference type="PROSITE" id="PS50862">
    <property type="entry name" value="AA_TRNA_LIGASE_II"/>
    <property type="match status" value="1"/>
</dbReference>
<evidence type="ECO:0000256" key="11">
    <source>
        <dbReference type="ARBA" id="ARBA00022917"/>
    </source>
</evidence>
<name>A0A381P443_9ZZZZ</name>
<evidence type="ECO:0000313" key="17">
    <source>
        <dbReference type="EMBL" id="SUZ61706.1"/>
    </source>
</evidence>
<dbReference type="InterPro" id="IPR018163">
    <property type="entry name" value="Thr/Ala-tRNA-synth_IIc_edit"/>
</dbReference>
<dbReference type="NCBIfam" id="TIGR00418">
    <property type="entry name" value="thrS"/>
    <property type="match status" value="1"/>
</dbReference>
<dbReference type="GO" id="GO:0005737">
    <property type="term" value="C:cytoplasm"/>
    <property type="evidence" value="ECO:0007669"/>
    <property type="project" value="InterPro"/>
</dbReference>
<dbReference type="Gene3D" id="3.10.20.30">
    <property type="match status" value="1"/>
</dbReference>
<dbReference type="InterPro" id="IPR004154">
    <property type="entry name" value="Anticodon-bd"/>
</dbReference>
<dbReference type="PANTHER" id="PTHR11451:SF44">
    <property type="entry name" value="THREONINE--TRNA LIGASE, CHLOROPLASTIC_MITOCHONDRIAL 2"/>
    <property type="match status" value="1"/>
</dbReference>
<dbReference type="Pfam" id="PF07973">
    <property type="entry name" value="tRNA_SAD"/>
    <property type="match status" value="1"/>
</dbReference>
<dbReference type="SUPFAM" id="SSF55681">
    <property type="entry name" value="Class II aaRS and biotin synthetases"/>
    <property type="match status" value="1"/>
</dbReference>
<dbReference type="InterPro" id="IPR033728">
    <property type="entry name" value="ThrRS_core"/>
</dbReference>
<evidence type="ECO:0000259" key="16">
    <source>
        <dbReference type="PROSITE" id="PS51880"/>
    </source>
</evidence>
<keyword evidence="8" id="KW-0862">Zinc</keyword>
<comment type="catalytic activity">
    <reaction evidence="14">
        <text>tRNA(Thr) + L-threonine + ATP = L-threonyl-tRNA(Thr) + AMP + diphosphate + H(+)</text>
        <dbReference type="Rhea" id="RHEA:24624"/>
        <dbReference type="Rhea" id="RHEA-COMP:9670"/>
        <dbReference type="Rhea" id="RHEA-COMP:9704"/>
        <dbReference type="ChEBI" id="CHEBI:15378"/>
        <dbReference type="ChEBI" id="CHEBI:30616"/>
        <dbReference type="ChEBI" id="CHEBI:33019"/>
        <dbReference type="ChEBI" id="CHEBI:57926"/>
        <dbReference type="ChEBI" id="CHEBI:78442"/>
        <dbReference type="ChEBI" id="CHEBI:78534"/>
        <dbReference type="ChEBI" id="CHEBI:456215"/>
        <dbReference type="EC" id="6.1.1.3"/>
    </reaction>
</comment>
<dbReference type="SUPFAM" id="SSF55186">
    <property type="entry name" value="ThrRS/AlaRS common domain"/>
    <property type="match status" value="1"/>
</dbReference>
<sequence length="642" mass="71747">MSAPMINVTLPDGTVLEVPPDSSIGDVAAAIGPGLAKAAVAGQIDGETVDLGTPLAGDAAVRILTERDEDALAVLRHSAAHVLATAVRELRPGAGIGFGPAIDDGFYYDFDVPEPFTPADLETFEAKMAEVAKADYEFERHVVSLEKARELFSDDPLKLERLEEFSEDEIITVYQDGPFLDLCRGPHVPATGALKHFKLLSGAGAYWRGDEKRQMLQRIYGTAFFKKSHLTEHLERLEEAKKRDHRVLGRELDLFSTDARIGPGLILWHPKGAIIRNEVEKFEQELILRHGYDIVYTPHVMSERIFEISGHLENFKEGMFGAFEMEGGGAYRAKPMNCPGHIAIFQSQQRSYRDLPIRMAEFGACYRYERSGVLHGMLRVRGFTQDDAHVFCTPDQVRDEIERLLDLIDEILSAFGYPYSIALATKPEDKALGTDEQWDSAIQTLADALEARGVRFEYDEGGGAFYGPKLDFKLIDAIGREWQGPTVQLDFNLPDRFELEYVGEDNERHRPVMLHRVLVGSMERFIGGLIEHYAGAFPLWLAPEQVRVLPISEHFQDSASEFVGLLEAAGIRAVLADRETLSYRIRDAEMHKVPYMAVIGEREAEAGTVAVRKRGAGKKQEVVDRAEFLERVKGEIVSRSLD</sequence>
<keyword evidence="7" id="KW-0547">Nucleotide-binding</keyword>
<dbReference type="FunFam" id="3.30.980.10:FF:000005">
    <property type="entry name" value="Threonyl-tRNA synthetase, mitochondrial"/>
    <property type="match status" value="1"/>
</dbReference>
<dbReference type="GO" id="GO:0046872">
    <property type="term" value="F:metal ion binding"/>
    <property type="evidence" value="ECO:0007669"/>
    <property type="project" value="UniProtKB-KW"/>
</dbReference>
<dbReference type="InterPro" id="IPR036621">
    <property type="entry name" value="Anticodon-bd_dom_sf"/>
</dbReference>
<keyword evidence="3" id="KW-0963">Cytoplasm</keyword>
<dbReference type="InterPro" id="IPR012676">
    <property type="entry name" value="TGS-like"/>
</dbReference>
<evidence type="ECO:0000256" key="1">
    <source>
        <dbReference type="ARBA" id="ARBA00008226"/>
    </source>
</evidence>
<dbReference type="InterPro" id="IPR012947">
    <property type="entry name" value="tRNA_SAD"/>
</dbReference>
<dbReference type="InterPro" id="IPR012675">
    <property type="entry name" value="Beta-grasp_dom_sf"/>
</dbReference>
<proteinExistence type="inferred from homology"/>
<gene>
    <name evidence="17" type="ORF">METZ01_LOCUS14560</name>
</gene>
<dbReference type="Gene3D" id="3.40.50.800">
    <property type="entry name" value="Anticodon-binding domain"/>
    <property type="match status" value="1"/>
</dbReference>
<dbReference type="AlphaFoldDB" id="A0A381P443"/>